<reference evidence="1" key="1">
    <citation type="journal article" date="2015" name="Nature">
        <title>Complex archaea that bridge the gap between prokaryotes and eukaryotes.</title>
        <authorList>
            <person name="Spang A."/>
            <person name="Saw J.H."/>
            <person name="Jorgensen S.L."/>
            <person name="Zaremba-Niedzwiedzka K."/>
            <person name="Martijn J."/>
            <person name="Lind A.E."/>
            <person name="van Eijk R."/>
            <person name="Schleper C."/>
            <person name="Guy L."/>
            <person name="Ettema T.J."/>
        </authorList>
    </citation>
    <scope>NUCLEOTIDE SEQUENCE</scope>
</reference>
<dbReference type="InterPro" id="IPR036052">
    <property type="entry name" value="TrpB-like_PALP_sf"/>
</dbReference>
<gene>
    <name evidence="1" type="ORF">LCGC14_3088460</name>
</gene>
<dbReference type="Gene3D" id="3.40.50.1100">
    <property type="match status" value="1"/>
</dbReference>
<name>A0A0F8WB64_9ZZZZ</name>
<protein>
    <recommendedName>
        <fullName evidence="2">Tryptophan synthase beta chain-like PALP domain-containing protein</fullName>
    </recommendedName>
</protein>
<dbReference type="SUPFAM" id="SSF53686">
    <property type="entry name" value="Tryptophan synthase beta subunit-like PLP-dependent enzymes"/>
    <property type="match status" value="1"/>
</dbReference>
<organism evidence="1">
    <name type="scientific">marine sediment metagenome</name>
    <dbReference type="NCBI Taxonomy" id="412755"/>
    <lineage>
        <taxon>unclassified sequences</taxon>
        <taxon>metagenomes</taxon>
        <taxon>ecological metagenomes</taxon>
    </lineage>
</organism>
<evidence type="ECO:0008006" key="2">
    <source>
        <dbReference type="Google" id="ProtNLM"/>
    </source>
</evidence>
<evidence type="ECO:0000313" key="1">
    <source>
        <dbReference type="EMBL" id="KKK54067.1"/>
    </source>
</evidence>
<feature type="non-terminal residue" evidence="1">
    <location>
        <position position="87"/>
    </location>
</feature>
<sequence>MVCTQCSQKQDADEPLRGVLEVGIEGKFNKKFNIFDLLPVEREYFPPIPVGNTPLWTPLNLREATGFSGLYIKDDSLNPTGSLKDRA</sequence>
<dbReference type="AlphaFoldDB" id="A0A0F8WB64"/>
<comment type="caution">
    <text evidence="1">The sequence shown here is derived from an EMBL/GenBank/DDBJ whole genome shotgun (WGS) entry which is preliminary data.</text>
</comment>
<accession>A0A0F8WB64</accession>
<dbReference type="EMBL" id="LAZR01066188">
    <property type="protein sequence ID" value="KKK54067.1"/>
    <property type="molecule type" value="Genomic_DNA"/>
</dbReference>
<proteinExistence type="predicted"/>